<dbReference type="GO" id="GO:0003700">
    <property type="term" value="F:DNA-binding transcription factor activity"/>
    <property type="evidence" value="ECO:0007669"/>
    <property type="project" value="InterPro"/>
</dbReference>
<dbReference type="PANTHER" id="PTHR45844">
    <property type="entry name" value="TRANSCRIPTION FACTOR BHLH30"/>
    <property type="match status" value="1"/>
</dbReference>
<keyword evidence="5" id="KW-0539">Nucleus</keyword>
<evidence type="ECO:0000256" key="2">
    <source>
        <dbReference type="ARBA" id="ARBA00023015"/>
    </source>
</evidence>
<dbReference type="PROSITE" id="PS50888">
    <property type="entry name" value="BHLH"/>
    <property type="match status" value="1"/>
</dbReference>
<dbReference type="InterPro" id="IPR011598">
    <property type="entry name" value="bHLH_dom"/>
</dbReference>
<reference evidence="7" key="1">
    <citation type="submission" date="2020-06" db="EMBL/GenBank/DDBJ databases">
        <authorList>
            <person name="Li T."/>
            <person name="Hu X."/>
            <person name="Zhang T."/>
            <person name="Song X."/>
            <person name="Zhang H."/>
            <person name="Dai N."/>
            <person name="Sheng W."/>
            <person name="Hou X."/>
            <person name="Wei L."/>
        </authorList>
    </citation>
    <scope>NUCLEOTIDE SEQUENCE</scope>
    <source>
        <strain evidence="7">3651</strain>
        <tissue evidence="7">Leaf</tissue>
    </source>
</reference>
<evidence type="ECO:0000313" key="8">
    <source>
        <dbReference type="Proteomes" id="UP001293254"/>
    </source>
</evidence>
<protein>
    <submittedName>
        <fullName evidence="7">Transcription factor</fullName>
    </submittedName>
</protein>
<evidence type="ECO:0000256" key="1">
    <source>
        <dbReference type="ARBA" id="ARBA00004123"/>
    </source>
</evidence>
<keyword evidence="8" id="KW-1185">Reference proteome</keyword>
<keyword evidence="3" id="KW-0238">DNA-binding</keyword>
<evidence type="ECO:0000313" key="7">
    <source>
        <dbReference type="EMBL" id="KAK4412830.1"/>
    </source>
</evidence>
<proteinExistence type="predicted"/>
<dbReference type="GO" id="GO:0046983">
    <property type="term" value="F:protein dimerization activity"/>
    <property type="evidence" value="ECO:0007669"/>
    <property type="project" value="InterPro"/>
</dbReference>
<dbReference type="InterPro" id="IPR045847">
    <property type="entry name" value="AIG1-like"/>
</dbReference>
<name>A0AAE1XIX8_9LAMI</name>
<comment type="caution">
    <text evidence="7">The sequence shown here is derived from an EMBL/GenBank/DDBJ whole genome shotgun (WGS) entry which is preliminary data.</text>
</comment>
<dbReference type="SUPFAM" id="SSF47459">
    <property type="entry name" value="HLH, helix-loop-helix DNA-binding domain"/>
    <property type="match status" value="1"/>
</dbReference>
<dbReference type="GO" id="GO:0005634">
    <property type="term" value="C:nucleus"/>
    <property type="evidence" value="ECO:0007669"/>
    <property type="project" value="UniProtKB-SubCell"/>
</dbReference>
<dbReference type="EMBL" id="JACGWO010000013">
    <property type="protein sequence ID" value="KAK4412830.1"/>
    <property type="molecule type" value="Genomic_DNA"/>
</dbReference>
<accession>A0AAE1XIX8</accession>
<dbReference type="Pfam" id="PF00010">
    <property type="entry name" value="HLH"/>
    <property type="match status" value="1"/>
</dbReference>
<reference evidence="7" key="2">
    <citation type="journal article" date="2024" name="Plant">
        <title>Genomic evolution and insights into agronomic trait innovations of Sesamum species.</title>
        <authorList>
            <person name="Miao H."/>
            <person name="Wang L."/>
            <person name="Qu L."/>
            <person name="Liu H."/>
            <person name="Sun Y."/>
            <person name="Le M."/>
            <person name="Wang Q."/>
            <person name="Wei S."/>
            <person name="Zheng Y."/>
            <person name="Lin W."/>
            <person name="Duan Y."/>
            <person name="Cao H."/>
            <person name="Xiong S."/>
            <person name="Wang X."/>
            <person name="Wei L."/>
            <person name="Li C."/>
            <person name="Ma Q."/>
            <person name="Ju M."/>
            <person name="Zhao R."/>
            <person name="Li G."/>
            <person name="Mu C."/>
            <person name="Tian Q."/>
            <person name="Mei H."/>
            <person name="Zhang T."/>
            <person name="Gao T."/>
            <person name="Zhang H."/>
        </authorList>
    </citation>
    <scope>NUCLEOTIDE SEQUENCE</scope>
    <source>
        <strain evidence="7">3651</strain>
    </source>
</reference>
<evidence type="ECO:0000259" key="6">
    <source>
        <dbReference type="PROSITE" id="PS50888"/>
    </source>
</evidence>
<feature type="domain" description="BHLH" evidence="6">
    <location>
        <begin position="54"/>
        <end position="103"/>
    </location>
</feature>
<dbReference type="Gene3D" id="4.10.280.10">
    <property type="entry name" value="Helix-loop-helix DNA-binding domain"/>
    <property type="match status" value="1"/>
</dbReference>
<organism evidence="7 8">
    <name type="scientific">Sesamum alatum</name>
    <dbReference type="NCBI Taxonomy" id="300844"/>
    <lineage>
        <taxon>Eukaryota</taxon>
        <taxon>Viridiplantae</taxon>
        <taxon>Streptophyta</taxon>
        <taxon>Embryophyta</taxon>
        <taxon>Tracheophyta</taxon>
        <taxon>Spermatophyta</taxon>
        <taxon>Magnoliopsida</taxon>
        <taxon>eudicotyledons</taxon>
        <taxon>Gunneridae</taxon>
        <taxon>Pentapetalae</taxon>
        <taxon>asterids</taxon>
        <taxon>lamiids</taxon>
        <taxon>Lamiales</taxon>
        <taxon>Pedaliaceae</taxon>
        <taxon>Sesamum</taxon>
    </lineage>
</organism>
<evidence type="ECO:0000256" key="3">
    <source>
        <dbReference type="ARBA" id="ARBA00023125"/>
    </source>
</evidence>
<evidence type="ECO:0000256" key="5">
    <source>
        <dbReference type="ARBA" id="ARBA00023242"/>
    </source>
</evidence>
<dbReference type="Proteomes" id="UP001293254">
    <property type="component" value="Unassembled WGS sequence"/>
</dbReference>
<comment type="subcellular location">
    <subcellularLocation>
        <location evidence="1">Nucleus</location>
    </subcellularLocation>
</comment>
<dbReference type="FunFam" id="4.10.280.10:FF:000070">
    <property type="entry name" value="transcription factor bHLH30"/>
    <property type="match status" value="1"/>
</dbReference>
<dbReference type="GO" id="GO:0003677">
    <property type="term" value="F:DNA binding"/>
    <property type="evidence" value="ECO:0007669"/>
    <property type="project" value="UniProtKB-KW"/>
</dbReference>
<sequence length="246" mass="27510">MQPAENSPELSSLYQFLAGNGYTRGFPAVQSHCGSTEVVEFSDHHRKAEGRAFAASENHKEAERRRRERINGHLDKLRALLLCNSKTDKASLLAKVVERVRELKQQTSEIMQLYDQTLIPSESDEIAVMQSHDSINGKTIVRASLCCEDRVDLIPDLIEVLKPLGLRPLRAEMVTLGGRIKNVIHVLGGDDDDDDQNQTTTTTVDETTSCLKDALETMVFRSSGASCVGGERSKRRRMFDHQRIMG</sequence>
<dbReference type="PANTHER" id="PTHR45844:SF19">
    <property type="entry name" value="TRANSCRIPTION FACTOR BHLH106-RELATED"/>
    <property type="match status" value="1"/>
</dbReference>
<dbReference type="InterPro" id="IPR036638">
    <property type="entry name" value="HLH_DNA-bd_sf"/>
</dbReference>
<gene>
    <name evidence="7" type="ORF">Salat_2930200</name>
</gene>
<keyword evidence="2" id="KW-0805">Transcription regulation</keyword>
<dbReference type="SMART" id="SM00353">
    <property type="entry name" value="HLH"/>
    <property type="match status" value="1"/>
</dbReference>
<keyword evidence="4" id="KW-0804">Transcription</keyword>
<dbReference type="AlphaFoldDB" id="A0AAE1XIX8"/>
<evidence type="ECO:0000256" key="4">
    <source>
        <dbReference type="ARBA" id="ARBA00023163"/>
    </source>
</evidence>